<comment type="caution">
    <text evidence="1">The sequence shown here is derived from an EMBL/GenBank/DDBJ whole genome shotgun (WGS) entry which is preliminary data.</text>
</comment>
<protein>
    <submittedName>
        <fullName evidence="1">Uncharacterized protein</fullName>
    </submittedName>
</protein>
<proteinExistence type="predicted"/>
<accession>A0A9P6ESP4</accession>
<keyword evidence="2" id="KW-1185">Reference proteome</keyword>
<organism evidence="1 2">
    <name type="scientific">Crepidotus variabilis</name>
    <dbReference type="NCBI Taxonomy" id="179855"/>
    <lineage>
        <taxon>Eukaryota</taxon>
        <taxon>Fungi</taxon>
        <taxon>Dikarya</taxon>
        <taxon>Basidiomycota</taxon>
        <taxon>Agaricomycotina</taxon>
        <taxon>Agaricomycetes</taxon>
        <taxon>Agaricomycetidae</taxon>
        <taxon>Agaricales</taxon>
        <taxon>Agaricineae</taxon>
        <taxon>Crepidotaceae</taxon>
        <taxon>Crepidotus</taxon>
    </lineage>
</organism>
<dbReference type="AlphaFoldDB" id="A0A9P6ESP4"/>
<evidence type="ECO:0000313" key="1">
    <source>
        <dbReference type="EMBL" id="KAF9533949.1"/>
    </source>
</evidence>
<dbReference type="EMBL" id="MU157827">
    <property type="protein sequence ID" value="KAF9533949.1"/>
    <property type="molecule type" value="Genomic_DNA"/>
</dbReference>
<reference evidence="1" key="1">
    <citation type="submission" date="2020-11" db="EMBL/GenBank/DDBJ databases">
        <authorList>
            <consortium name="DOE Joint Genome Institute"/>
            <person name="Ahrendt S."/>
            <person name="Riley R."/>
            <person name="Andreopoulos W."/>
            <person name="Labutti K."/>
            <person name="Pangilinan J."/>
            <person name="Ruiz-Duenas F.J."/>
            <person name="Barrasa J.M."/>
            <person name="Sanchez-Garcia M."/>
            <person name="Camarero S."/>
            <person name="Miyauchi S."/>
            <person name="Serrano A."/>
            <person name="Linde D."/>
            <person name="Babiker R."/>
            <person name="Drula E."/>
            <person name="Ayuso-Fernandez I."/>
            <person name="Pacheco R."/>
            <person name="Padilla G."/>
            <person name="Ferreira P."/>
            <person name="Barriuso J."/>
            <person name="Kellner H."/>
            <person name="Castanera R."/>
            <person name="Alfaro M."/>
            <person name="Ramirez L."/>
            <person name="Pisabarro A.G."/>
            <person name="Kuo A."/>
            <person name="Tritt A."/>
            <person name="Lipzen A."/>
            <person name="He G."/>
            <person name="Yan M."/>
            <person name="Ng V."/>
            <person name="Cullen D."/>
            <person name="Martin F."/>
            <person name="Rosso M.-N."/>
            <person name="Henrissat B."/>
            <person name="Hibbett D."/>
            <person name="Martinez A.T."/>
            <person name="Grigoriev I.V."/>
        </authorList>
    </citation>
    <scope>NUCLEOTIDE SEQUENCE</scope>
    <source>
        <strain evidence="1">CBS 506.95</strain>
    </source>
</reference>
<evidence type="ECO:0000313" key="2">
    <source>
        <dbReference type="Proteomes" id="UP000807306"/>
    </source>
</evidence>
<gene>
    <name evidence="1" type="ORF">CPB83DRAFT_879841</name>
</gene>
<dbReference type="Proteomes" id="UP000807306">
    <property type="component" value="Unassembled WGS sequence"/>
</dbReference>
<name>A0A9P6ESP4_9AGAR</name>
<sequence length="326" mass="37694">MICVFHTSSEPSHWANTNQRWKLKISSSFLRAAPILGNKFEYQANHEDIRADSLPFAFQAITALEELHLSCHQFDPINWAEWVMSGPDGGVFKYTIGYLFSLPQLRVLTLQDVVDFPALAIRILTQVRTMKLFLSTLLEDFKLQPLGIVTCFETSNEDSLKLDHLELYILEDSTYHMLVQERESDYKPLLDVSQLKRLVFGCFFYKIPERPALCFGPMLSRLSLSGRPELLHQLRNELSNQDWLRPSVSRNHNPFLDQDEWKALDNEFNGGWVNLKSIRLLVKGGTEGDNGWTGFDTDCRELPDRYFLGTASSKKPKFTFNYERSR</sequence>